<gene>
    <name evidence="1" type="ORF">I6J41_16715</name>
</gene>
<organism evidence="1 2">
    <name type="scientific">Streptomyces californicus</name>
    <dbReference type="NCBI Taxonomy" id="67351"/>
    <lineage>
        <taxon>Bacteria</taxon>
        <taxon>Bacillati</taxon>
        <taxon>Actinomycetota</taxon>
        <taxon>Actinomycetes</taxon>
        <taxon>Kitasatosporales</taxon>
        <taxon>Streptomycetaceae</taxon>
        <taxon>Streptomyces</taxon>
    </lineage>
</organism>
<keyword evidence="2" id="KW-1185">Reference proteome</keyword>
<sequence>MSELPDLLRCPLKDCPTEADEFDLFDHLASDHAWGELVDRLVALAPDLPYHRSVECEKCGTDGARPGDHPLCADCEAEIGLSP</sequence>
<accession>A0ABX7J2H5</accession>
<protein>
    <recommendedName>
        <fullName evidence="3">C2H2-type domain-containing protein</fullName>
    </recommendedName>
</protein>
<reference evidence="1 2" key="1">
    <citation type="submission" date="2021-02" db="EMBL/GenBank/DDBJ databases">
        <title>FDA dAtabase for Regulatory Grade micrObial Sequences (FDA-ARGOS): Supporting development and validation of Infectious Disease Dx tests.</title>
        <authorList>
            <person name="Sproer C."/>
            <person name="Gronow S."/>
            <person name="Severitt S."/>
            <person name="Schroder I."/>
            <person name="Tallon L."/>
            <person name="Sadzewicz L."/>
            <person name="Zhao X."/>
            <person name="Boylan J."/>
            <person name="Ott S."/>
            <person name="Bowen H."/>
            <person name="Vavikolanu K."/>
            <person name="Mehta A."/>
            <person name="Aluvathingal J."/>
            <person name="Nadendla S."/>
            <person name="Lowell S."/>
            <person name="Myers T."/>
            <person name="Yan Y."/>
            <person name="Sichtig H."/>
        </authorList>
    </citation>
    <scope>NUCLEOTIDE SEQUENCE [LARGE SCALE GENOMIC DNA]</scope>
    <source>
        <strain evidence="1 2">FDAARGOS_1211</strain>
    </source>
</reference>
<dbReference type="GeneID" id="63981189"/>
<evidence type="ECO:0000313" key="1">
    <source>
        <dbReference type="EMBL" id="QRV42196.1"/>
    </source>
</evidence>
<dbReference type="RefSeq" id="WP_030114463.1">
    <property type="nucleotide sequence ID" value="NZ_CP070242.1"/>
</dbReference>
<evidence type="ECO:0000313" key="2">
    <source>
        <dbReference type="Proteomes" id="UP000598054"/>
    </source>
</evidence>
<dbReference type="EMBL" id="CP070249">
    <property type="protein sequence ID" value="QRV42196.1"/>
    <property type="molecule type" value="Genomic_DNA"/>
</dbReference>
<proteinExistence type="predicted"/>
<evidence type="ECO:0008006" key="3">
    <source>
        <dbReference type="Google" id="ProtNLM"/>
    </source>
</evidence>
<name>A0ABX7J2H5_9ACTN</name>
<dbReference type="Proteomes" id="UP000598054">
    <property type="component" value="Chromosome"/>
</dbReference>